<dbReference type="Gene3D" id="1.10.10.60">
    <property type="entry name" value="Homeodomain-like"/>
    <property type="match status" value="1"/>
</dbReference>
<dbReference type="RefSeq" id="WP_211939728.1">
    <property type="nucleotide sequence ID" value="NZ_CP073078.1"/>
</dbReference>
<proteinExistence type="predicted"/>
<dbReference type="GO" id="GO:0000976">
    <property type="term" value="F:transcription cis-regulatory region binding"/>
    <property type="evidence" value="ECO:0007669"/>
    <property type="project" value="TreeGrafter"/>
</dbReference>
<evidence type="ECO:0000256" key="1">
    <source>
        <dbReference type="ARBA" id="ARBA00023015"/>
    </source>
</evidence>
<name>A0A975G2U4_9CAUL</name>
<dbReference type="PANTHER" id="PTHR47894">
    <property type="entry name" value="HTH-TYPE TRANSCRIPTIONAL REGULATOR GADX"/>
    <property type="match status" value="1"/>
</dbReference>
<dbReference type="InterPro" id="IPR009057">
    <property type="entry name" value="Homeodomain-like_sf"/>
</dbReference>
<evidence type="ECO:0000259" key="4">
    <source>
        <dbReference type="PROSITE" id="PS01124"/>
    </source>
</evidence>
<keyword evidence="2" id="KW-0238">DNA-binding</keyword>
<dbReference type="InterPro" id="IPR018060">
    <property type="entry name" value="HTH_AraC"/>
</dbReference>
<reference evidence="5" key="1">
    <citation type="submission" date="2021-04" db="EMBL/GenBank/DDBJ databases">
        <title>The complete genome sequence of Caulobacter sp. S6.</title>
        <authorList>
            <person name="Tang Y."/>
            <person name="Ouyang W."/>
            <person name="Liu Q."/>
            <person name="Huang B."/>
            <person name="Guo Z."/>
            <person name="Lei P."/>
        </authorList>
    </citation>
    <scope>NUCLEOTIDE SEQUENCE</scope>
    <source>
        <strain evidence="5">S6</strain>
    </source>
</reference>
<evidence type="ECO:0000256" key="3">
    <source>
        <dbReference type="ARBA" id="ARBA00023163"/>
    </source>
</evidence>
<accession>A0A975G2U4</accession>
<evidence type="ECO:0000313" key="6">
    <source>
        <dbReference type="Proteomes" id="UP000676409"/>
    </source>
</evidence>
<keyword evidence="6" id="KW-1185">Reference proteome</keyword>
<dbReference type="EMBL" id="CP073078">
    <property type="protein sequence ID" value="QUD89676.1"/>
    <property type="molecule type" value="Genomic_DNA"/>
</dbReference>
<dbReference type="AlphaFoldDB" id="A0A975G2U4"/>
<dbReference type="PANTHER" id="PTHR47894:SF4">
    <property type="entry name" value="HTH-TYPE TRANSCRIPTIONAL REGULATOR GADX"/>
    <property type="match status" value="1"/>
</dbReference>
<evidence type="ECO:0000256" key="2">
    <source>
        <dbReference type="ARBA" id="ARBA00023125"/>
    </source>
</evidence>
<dbReference type="InterPro" id="IPR018062">
    <property type="entry name" value="HTH_AraC-typ_CS"/>
</dbReference>
<keyword evidence="3" id="KW-0804">Transcription</keyword>
<gene>
    <name evidence="5" type="ORF">KCG34_07335</name>
</gene>
<dbReference type="GO" id="GO:0005829">
    <property type="term" value="C:cytosol"/>
    <property type="evidence" value="ECO:0007669"/>
    <property type="project" value="TreeGrafter"/>
</dbReference>
<dbReference type="SMART" id="SM00342">
    <property type="entry name" value="HTH_ARAC"/>
    <property type="match status" value="1"/>
</dbReference>
<dbReference type="KEGG" id="caul:KCG34_07335"/>
<dbReference type="GO" id="GO:0003700">
    <property type="term" value="F:DNA-binding transcription factor activity"/>
    <property type="evidence" value="ECO:0007669"/>
    <property type="project" value="InterPro"/>
</dbReference>
<dbReference type="PROSITE" id="PS01124">
    <property type="entry name" value="HTH_ARAC_FAMILY_2"/>
    <property type="match status" value="1"/>
</dbReference>
<dbReference type="Proteomes" id="UP000676409">
    <property type="component" value="Chromosome"/>
</dbReference>
<dbReference type="Pfam" id="PF12833">
    <property type="entry name" value="HTH_18"/>
    <property type="match status" value="1"/>
</dbReference>
<sequence length="373" mass="41009">MERLLSRFLERRYCERRLIAFTSDDKKHTFDDNKWRGALSLRIRAVSLSDLPAVAMELGFDPLPLMREAGIAPEALGGLDAPVAADRAAWLLDTIAQRSGHADLGVRLAMRRRLSHLGVAGLVLGQQASIREALAMAVAYRHLLNETIGIHLEDDGTVAHLAIDLELGGPAPMRQSRELAVCAFIHLFRLILEEAWTPQAVHFTHPAPQGPTLHKRFFGCPTLFGSSFNGFEFASADLDRINTRADRSMAAHARSLLDSLPGQERSPMSAIVRRLVVTLLPMGRASIETVAASLGRTVRTLQRELEAEGAIYADIVAQVRAELAVGYLQDHSLSVAAIAELLGYSCSAAFIRWFRARFGAPPKQWRATHAAML</sequence>
<organism evidence="5 6">
    <name type="scientific">Phenylobacterium montanum</name>
    <dbReference type="NCBI Taxonomy" id="2823693"/>
    <lineage>
        <taxon>Bacteria</taxon>
        <taxon>Pseudomonadati</taxon>
        <taxon>Pseudomonadota</taxon>
        <taxon>Alphaproteobacteria</taxon>
        <taxon>Caulobacterales</taxon>
        <taxon>Caulobacteraceae</taxon>
        <taxon>Phenylobacterium</taxon>
    </lineage>
</organism>
<evidence type="ECO:0000313" key="5">
    <source>
        <dbReference type="EMBL" id="QUD89676.1"/>
    </source>
</evidence>
<dbReference type="InterPro" id="IPR032687">
    <property type="entry name" value="AraC-type_N"/>
</dbReference>
<dbReference type="PROSITE" id="PS00041">
    <property type="entry name" value="HTH_ARAC_FAMILY_1"/>
    <property type="match status" value="1"/>
</dbReference>
<protein>
    <submittedName>
        <fullName evidence="5">AraC family transcriptional regulator</fullName>
    </submittedName>
</protein>
<dbReference type="Pfam" id="PF12625">
    <property type="entry name" value="Arabinose_bd"/>
    <property type="match status" value="1"/>
</dbReference>
<feature type="domain" description="HTH araC/xylS-type" evidence="4">
    <location>
        <begin position="269"/>
        <end position="368"/>
    </location>
</feature>
<keyword evidence="1" id="KW-0805">Transcription regulation</keyword>
<dbReference type="SUPFAM" id="SSF46689">
    <property type="entry name" value="Homeodomain-like"/>
    <property type="match status" value="1"/>
</dbReference>